<keyword evidence="3" id="KW-1185">Reference proteome</keyword>
<keyword evidence="1" id="KW-0472">Membrane</keyword>
<gene>
    <name evidence="2" type="ORF">D5R81_14855</name>
</gene>
<dbReference type="InterPro" id="IPR012902">
    <property type="entry name" value="N_methyl_site"/>
</dbReference>
<evidence type="ECO:0000256" key="1">
    <source>
        <dbReference type="SAM" id="Phobius"/>
    </source>
</evidence>
<dbReference type="InterPro" id="IPR032092">
    <property type="entry name" value="PilW"/>
</dbReference>
<keyword evidence="1" id="KW-0812">Transmembrane</keyword>
<sequence length="335" mass="37087">MNKIIKIERNLGFSLVELMVSMVVGLFLTLGLFTMFRMSSTNVTTTSQFNELQENGRIALAILERDLSQTGFMGDLTGQRLTVGENITVDALDIDDGNDCIGAGLNNRSLPVVSSVPYRMIWGYRSNVSPDSFACLNSVVDNTDVLQVKRLIGPPTLAPNNVNRHYAGTTSNNQIIFFRGNQPAPAGESIRYWELSHHIYYIRNQDGIPSLRRKTLVGDNMAGSDEQLVEGIENLRVLYGVDNQGDPSADVFVGADSVTQDLWDNAPKDFGAPDGPKAKIVALRIFLLVRSLERDPSYTNETTYQLGDINLNAFNDNFRRKVVSTTISLENLSLN</sequence>
<keyword evidence="1" id="KW-1133">Transmembrane helix</keyword>
<dbReference type="OrthoDB" id="5296662at2"/>
<evidence type="ECO:0000313" key="3">
    <source>
        <dbReference type="Proteomes" id="UP000273022"/>
    </source>
</evidence>
<organism evidence="2 3">
    <name type="scientific">Parashewanella spongiae</name>
    <dbReference type="NCBI Taxonomy" id="342950"/>
    <lineage>
        <taxon>Bacteria</taxon>
        <taxon>Pseudomonadati</taxon>
        <taxon>Pseudomonadota</taxon>
        <taxon>Gammaproteobacteria</taxon>
        <taxon>Alteromonadales</taxon>
        <taxon>Shewanellaceae</taxon>
        <taxon>Parashewanella</taxon>
    </lineage>
</organism>
<dbReference type="RefSeq" id="WP_121854419.1">
    <property type="nucleotide sequence ID" value="NZ_CP037952.1"/>
</dbReference>
<accession>A0A3A6TCT4</accession>
<comment type="caution">
    <text evidence="2">The sequence shown here is derived from an EMBL/GenBank/DDBJ whole genome shotgun (WGS) entry which is preliminary data.</text>
</comment>
<proteinExistence type="predicted"/>
<reference evidence="2 3" key="1">
    <citation type="submission" date="2018-09" db="EMBL/GenBank/DDBJ databases">
        <title>Phylogeny of the Shewanellaceae, and recommendation for two new genera, Pseudoshewanella and Parashewanella.</title>
        <authorList>
            <person name="Wang G."/>
        </authorList>
    </citation>
    <scope>NUCLEOTIDE SEQUENCE [LARGE SCALE GENOMIC DNA]</scope>
    <source>
        <strain evidence="2 3">KCTC 22492</strain>
    </source>
</reference>
<dbReference type="Pfam" id="PF07963">
    <property type="entry name" value="N_methyl"/>
    <property type="match status" value="1"/>
</dbReference>
<dbReference type="GO" id="GO:0043683">
    <property type="term" value="P:type IV pilus assembly"/>
    <property type="evidence" value="ECO:0007669"/>
    <property type="project" value="InterPro"/>
</dbReference>
<name>A0A3A6TCT4_9GAMM</name>
<dbReference type="EMBL" id="QYYH01000107">
    <property type="protein sequence ID" value="RJY10405.1"/>
    <property type="molecule type" value="Genomic_DNA"/>
</dbReference>
<feature type="transmembrane region" description="Helical" evidence="1">
    <location>
        <begin position="12"/>
        <end position="36"/>
    </location>
</feature>
<evidence type="ECO:0000313" key="2">
    <source>
        <dbReference type="EMBL" id="RJY10405.1"/>
    </source>
</evidence>
<protein>
    <submittedName>
        <fullName evidence="2">Pilus assembly protein PilW</fullName>
    </submittedName>
</protein>
<dbReference type="AlphaFoldDB" id="A0A3A6TCT4"/>
<dbReference type="Proteomes" id="UP000273022">
    <property type="component" value="Unassembled WGS sequence"/>
</dbReference>
<dbReference type="Pfam" id="PF16074">
    <property type="entry name" value="PilW"/>
    <property type="match status" value="1"/>
</dbReference>